<keyword evidence="2" id="KW-1185">Reference proteome</keyword>
<dbReference type="PANTHER" id="PTHR21485">
    <property type="entry name" value="HAD SUPERFAMILY MEMBERS CMAS AND KDSC"/>
    <property type="match status" value="1"/>
</dbReference>
<dbReference type="InterPro" id="IPR050793">
    <property type="entry name" value="CMP-NeuNAc_synthase"/>
</dbReference>
<dbReference type="Proteomes" id="UP001307705">
    <property type="component" value="Unassembled WGS sequence"/>
</dbReference>
<dbReference type="InterPro" id="IPR003329">
    <property type="entry name" value="Cytidylyl_trans"/>
</dbReference>
<comment type="caution">
    <text evidence="1">The sequence shown here is derived from an EMBL/GenBank/DDBJ whole genome shotgun (WGS) entry which is preliminary data.</text>
</comment>
<reference evidence="1 2" key="1">
    <citation type="submission" date="2023-08" db="EMBL/GenBank/DDBJ databases">
        <title>Draft genome sequence of Algoriphagus taiwanensis.</title>
        <authorList>
            <person name="Takatani N."/>
            <person name="Hosokawa M."/>
            <person name="Sawabe T."/>
        </authorList>
    </citation>
    <scope>NUCLEOTIDE SEQUENCE [LARGE SCALE GENOMIC DNA]</scope>
    <source>
        <strain evidence="1 2">JCM 19755</strain>
    </source>
</reference>
<evidence type="ECO:0000313" key="2">
    <source>
        <dbReference type="Proteomes" id="UP001307705"/>
    </source>
</evidence>
<evidence type="ECO:0000313" key="1">
    <source>
        <dbReference type="EMBL" id="GMQ34278.1"/>
    </source>
</evidence>
<dbReference type="Gene3D" id="3.90.550.10">
    <property type="entry name" value="Spore Coat Polysaccharide Biosynthesis Protein SpsA, Chain A"/>
    <property type="match status" value="1"/>
</dbReference>
<gene>
    <name evidence="1" type="ORF">Ataiwa_25500</name>
</gene>
<organism evidence="1 2">
    <name type="scientific">Algoriphagus taiwanensis</name>
    <dbReference type="NCBI Taxonomy" id="1445656"/>
    <lineage>
        <taxon>Bacteria</taxon>
        <taxon>Pseudomonadati</taxon>
        <taxon>Bacteroidota</taxon>
        <taxon>Cytophagia</taxon>
        <taxon>Cytophagales</taxon>
        <taxon>Cyclobacteriaceae</taxon>
        <taxon>Algoriphagus</taxon>
    </lineage>
</organism>
<proteinExistence type="predicted"/>
<dbReference type="Pfam" id="PF02348">
    <property type="entry name" value="CTP_transf_3"/>
    <property type="match status" value="1"/>
</dbReference>
<keyword evidence="1" id="KW-0548">Nucleotidyltransferase</keyword>
<accession>A0ABQ6Q2G9</accession>
<dbReference type="SUPFAM" id="SSF53448">
    <property type="entry name" value="Nucleotide-diphospho-sugar transferases"/>
    <property type="match status" value="1"/>
</dbReference>
<protein>
    <submittedName>
        <fullName evidence="1">Acylneuraminate cytidylyltransferase family protein</fullName>
    </submittedName>
</protein>
<dbReference type="GO" id="GO:0016779">
    <property type="term" value="F:nucleotidyltransferase activity"/>
    <property type="evidence" value="ECO:0007669"/>
    <property type="project" value="UniProtKB-KW"/>
</dbReference>
<sequence>MKVLGLIPARGGSKGIPGKNIKPLQGKPLLAYTFDSARESSLLTRVILSSDDPEIIKVAKEIGLEAPFQRPVDLATDTTPTLPVIIHALESLAQQGEYFDAVCLLQTTNPFRPKGMIDLAIQKLAESDADALVSVLPVPHEFNPHWVFEPSLDGNLKIATGENKIISRRQDLPPAFFRDGAIYLTKTQVLLEQQSLYGEKLAFIVGDESRYINLDTLKDWEKAEQLVKEFFPSI</sequence>
<dbReference type="EMBL" id="BTPE01000008">
    <property type="protein sequence ID" value="GMQ34278.1"/>
    <property type="molecule type" value="Genomic_DNA"/>
</dbReference>
<name>A0ABQ6Q2G9_9BACT</name>
<dbReference type="InterPro" id="IPR029044">
    <property type="entry name" value="Nucleotide-diphossugar_trans"/>
</dbReference>
<keyword evidence="1" id="KW-0808">Transferase</keyword>
<dbReference type="PANTHER" id="PTHR21485:SF6">
    <property type="entry name" value="N-ACYLNEURAMINATE CYTIDYLYLTRANSFERASE-RELATED"/>
    <property type="match status" value="1"/>
</dbReference>
<dbReference type="RefSeq" id="WP_338229102.1">
    <property type="nucleotide sequence ID" value="NZ_BTPE01000008.1"/>
</dbReference>
<dbReference type="CDD" id="cd02513">
    <property type="entry name" value="CMP-NeuAc_Synthase"/>
    <property type="match status" value="1"/>
</dbReference>